<evidence type="ECO:0000313" key="6">
    <source>
        <dbReference type="EMBL" id="VDH97669.1"/>
    </source>
</evidence>
<keyword evidence="3 6" id="KW-0560">Oxidoreductase</keyword>
<name>A0A8B6BZT6_MYTGA</name>
<evidence type="ECO:0000313" key="7">
    <source>
        <dbReference type="Proteomes" id="UP000596742"/>
    </source>
</evidence>
<dbReference type="OrthoDB" id="5545019at2759"/>
<dbReference type="Proteomes" id="UP000596742">
    <property type="component" value="Unassembled WGS sequence"/>
</dbReference>
<gene>
    <name evidence="6" type="ORF">MGAL_10B010238</name>
</gene>
<dbReference type="PRINTS" id="PR00080">
    <property type="entry name" value="SDRFAMILY"/>
</dbReference>
<dbReference type="PRINTS" id="PR00081">
    <property type="entry name" value="GDHRDH"/>
</dbReference>
<sequence>MASNVQSFLGNYSDLFAVAGVVSVSYIALKLALSIFNGIKVFLLAKPLGLTKNLKKCGQWAVVTGATDGIGKGYTHQLAKKGMDIILISRTKSKLEDCAKEIEQKFKVKTKIIVADFSAGLQIYDAIRSQLAGLDIGVLVNNVGMSYDFPMYFLEIPDREKKIMDLLHVNITSVTMMTSVVLPEMVSRSRGVVINVASASGVNPCPLLTVYSASKAFVHYFSLCLEREYRDRGITVQSVLPYFVATKMSKVKKGSFWIPYPDQYAASALDTVGFEKATNGWWSHSITVSIFTGDSLFSLLTSYLDIVMF</sequence>
<protein>
    <submittedName>
        <fullName evidence="6">17beta-estradiol 17-dehydrogenase / very-long-chain 3-oxoacyl-CoA reductase</fullName>
        <ecNumber evidence="6">1.1.1.62</ecNumber>
    </submittedName>
</protein>
<dbReference type="FunFam" id="3.40.50.720:FF:000137">
    <property type="entry name" value="Hydroxysteroid (17-beta) dehydrogenase 3"/>
    <property type="match status" value="1"/>
</dbReference>
<dbReference type="CDD" id="cd05356">
    <property type="entry name" value="17beta-HSD1_like_SDR_c"/>
    <property type="match status" value="1"/>
</dbReference>
<organism evidence="6 7">
    <name type="scientific">Mytilus galloprovincialis</name>
    <name type="common">Mediterranean mussel</name>
    <dbReference type="NCBI Taxonomy" id="29158"/>
    <lineage>
        <taxon>Eukaryota</taxon>
        <taxon>Metazoa</taxon>
        <taxon>Spiralia</taxon>
        <taxon>Lophotrochozoa</taxon>
        <taxon>Mollusca</taxon>
        <taxon>Bivalvia</taxon>
        <taxon>Autobranchia</taxon>
        <taxon>Pteriomorphia</taxon>
        <taxon>Mytilida</taxon>
        <taxon>Mytiloidea</taxon>
        <taxon>Mytilidae</taxon>
        <taxon>Mytilinae</taxon>
        <taxon>Mytilus</taxon>
    </lineage>
</organism>
<keyword evidence="5" id="KW-0472">Membrane</keyword>
<dbReference type="PANTHER" id="PTHR43899:SF13">
    <property type="entry name" value="RH59310P"/>
    <property type="match status" value="1"/>
</dbReference>
<dbReference type="SUPFAM" id="SSF51735">
    <property type="entry name" value="NAD(P)-binding Rossmann-fold domains"/>
    <property type="match status" value="1"/>
</dbReference>
<evidence type="ECO:0000256" key="5">
    <source>
        <dbReference type="SAM" id="Phobius"/>
    </source>
</evidence>
<proteinExistence type="inferred from homology"/>
<comment type="caution">
    <text evidence="6">The sequence shown here is derived from an EMBL/GenBank/DDBJ whole genome shotgun (WGS) entry which is preliminary data.</text>
</comment>
<dbReference type="GO" id="GO:0005783">
    <property type="term" value="C:endoplasmic reticulum"/>
    <property type="evidence" value="ECO:0007669"/>
    <property type="project" value="TreeGrafter"/>
</dbReference>
<evidence type="ECO:0000256" key="1">
    <source>
        <dbReference type="ARBA" id="ARBA00006484"/>
    </source>
</evidence>
<dbReference type="AlphaFoldDB" id="A0A8B6BZT6"/>
<keyword evidence="5" id="KW-1133">Transmembrane helix</keyword>
<accession>A0A8B6BZT6</accession>
<dbReference type="InterPro" id="IPR051019">
    <property type="entry name" value="VLCFA-Steroid_DH"/>
</dbReference>
<dbReference type="Pfam" id="PF00106">
    <property type="entry name" value="adh_short"/>
    <property type="match status" value="1"/>
</dbReference>
<dbReference type="InterPro" id="IPR036291">
    <property type="entry name" value="NAD(P)-bd_dom_sf"/>
</dbReference>
<feature type="transmembrane region" description="Helical" evidence="5">
    <location>
        <begin position="15"/>
        <end position="36"/>
    </location>
</feature>
<evidence type="ECO:0000256" key="2">
    <source>
        <dbReference type="ARBA" id="ARBA00022857"/>
    </source>
</evidence>
<dbReference type="InterPro" id="IPR002347">
    <property type="entry name" value="SDR_fam"/>
</dbReference>
<comment type="similarity">
    <text evidence="1 4">Belongs to the short-chain dehydrogenases/reductases (SDR) family.</text>
</comment>
<keyword evidence="5" id="KW-0812">Transmembrane</keyword>
<keyword evidence="7" id="KW-1185">Reference proteome</keyword>
<evidence type="ECO:0000256" key="3">
    <source>
        <dbReference type="ARBA" id="ARBA00023002"/>
    </source>
</evidence>
<reference evidence="6" key="1">
    <citation type="submission" date="2018-11" db="EMBL/GenBank/DDBJ databases">
        <authorList>
            <person name="Alioto T."/>
            <person name="Alioto T."/>
        </authorList>
    </citation>
    <scope>NUCLEOTIDE SEQUENCE</scope>
</reference>
<dbReference type="GO" id="GO:0004303">
    <property type="term" value="F:estradiol 17-beta-dehydrogenase [NAD(P)+] activity"/>
    <property type="evidence" value="ECO:0007669"/>
    <property type="project" value="UniProtKB-EC"/>
</dbReference>
<keyword evidence="2" id="KW-0521">NADP</keyword>
<dbReference type="PIRSF" id="PIRSF000126">
    <property type="entry name" value="11-beta-HSD1"/>
    <property type="match status" value="1"/>
</dbReference>
<dbReference type="Gene3D" id="3.40.50.720">
    <property type="entry name" value="NAD(P)-binding Rossmann-like Domain"/>
    <property type="match status" value="1"/>
</dbReference>
<dbReference type="EMBL" id="UYJE01000930">
    <property type="protein sequence ID" value="VDH97669.1"/>
    <property type="molecule type" value="Genomic_DNA"/>
</dbReference>
<dbReference type="PANTHER" id="PTHR43899">
    <property type="entry name" value="RH59310P"/>
    <property type="match status" value="1"/>
</dbReference>
<evidence type="ECO:0000256" key="4">
    <source>
        <dbReference type="RuleBase" id="RU000363"/>
    </source>
</evidence>
<dbReference type="EC" id="1.1.1.62" evidence="6"/>